<dbReference type="PANTHER" id="PTHR38111">
    <property type="entry name" value="ZN(2)-C6 FUNGAL-TYPE DOMAIN-CONTAINING PROTEIN-RELATED"/>
    <property type="match status" value="1"/>
</dbReference>
<dbReference type="PROSITE" id="PS00463">
    <property type="entry name" value="ZN2_CY6_FUNGAL_1"/>
    <property type="match status" value="1"/>
</dbReference>
<dbReference type="InterPro" id="IPR053178">
    <property type="entry name" value="Osmoadaptation_assoc"/>
</dbReference>
<keyword evidence="1" id="KW-0539">Nucleus</keyword>
<dbReference type="PROSITE" id="PS50048">
    <property type="entry name" value="ZN2_CY6_FUNGAL_2"/>
    <property type="match status" value="1"/>
</dbReference>
<evidence type="ECO:0000256" key="2">
    <source>
        <dbReference type="SAM" id="MobiDB-lite"/>
    </source>
</evidence>
<comment type="caution">
    <text evidence="4">The sequence shown here is derived from an EMBL/GenBank/DDBJ whole genome shotgun (WGS) entry which is preliminary data.</text>
</comment>
<dbReference type="InterPro" id="IPR001138">
    <property type="entry name" value="Zn2Cys6_DnaBD"/>
</dbReference>
<evidence type="ECO:0000313" key="4">
    <source>
        <dbReference type="EMBL" id="KAK4040900.1"/>
    </source>
</evidence>
<dbReference type="EMBL" id="MU854367">
    <property type="protein sequence ID" value="KAK4040900.1"/>
    <property type="molecule type" value="Genomic_DNA"/>
</dbReference>
<dbReference type="InterPro" id="IPR036864">
    <property type="entry name" value="Zn2-C6_fun-type_DNA-bd_sf"/>
</dbReference>
<feature type="domain" description="Zn(2)-C6 fungal-type" evidence="3">
    <location>
        <begin position="10"/>
        <end position="38"/>
    </location>
</feature>
<reference evidence="5" key="1">
    <citation type="journal article" date="2023" name="Mol. Phylogenet. Evol.">
        <title>Genome-scale phylogeny and comparative genomics of the fungal order Sordariales.</title>
        <authorList>
            <person name="Hensen N."/>
            <person name="Bonometti L."/>
            <person name="Westerberg I."/>
            <person name="Brannstrom I.O."/>
            <person name="Guillou S."/>
            <person name="Cros-Aarteil S."/>
            <person name="Calhoun S."/>
            <person name="Haridas S."/>
            <person name="Kuo A."/>
            <person name="Mondo S."/>
            <person name="Pangilinan J."/>
            <person name="Riley R."/>
            <person name="LaButti K."/>
            <person name="Andreopoulos B."/>
            <person name="Lipzen A."/>
            <person name="Chen C."/>
            <person name="Yan M."/>
            <person name="Daum C."/>
            <person name="Ng V."/>
            <person name="Clum A."/>
            <person name="Steindorff A."/>
            <person name="Ohm R.A."/>
            <person name="Martin F."/>
            <person name="Silar P."/>
            <person name="Natvig D.O."/>
            <person name="Lalanne C."/>
            <person name="Gautier V."/>
            <person name="Ament-Velasquez S.L."/>
            <person name="Kruys A."/>
            <person name="Hutchinson M.I."/>
            <person name="Powell A.J."/>
            <person name="Barry K."/>
            <person name="Miller A.N."/>
            <person name="Grigoriev I.V."/>
            <person name="Debuchy R."/>
            <person name="Gladieux P."/>
            <person name="Hiltunen Thoren M."/>
            <person name="Johannesson H."/>
        </authorList>
    </citation>
    <scope>NUCLEOTIDE SEQUENCE [LARGE SCALE GENOMIC DNA]</scope>
    <source>
        <strain evidence="5">CBS 284.82</strain>
    </source>
</reference>
<dbReference type="GO" id="GO:0008270">
    <property type="term" value="F:zinc ion binding"/>
    <property type="evidence" value="ECO:0007669"/>
    <property type="project" value="InterPro"/>
</dbReference>
<feature type="compositionally biased region" description="Polar residues" evidence="2">
    <location>
        <begin position="387"/>
        <end position="399"/>
    </location>
</feature>
<accession>A0AAN6PLW9</accession>
<feature type="region of interest" description="Disordered" evidence="2">
    <location>
        <begin position="366"/>
        <end position="399"/>
    </location>
</feature>
<dbReference type="SMART" id="SM00066">
    <property type="entry name" value="GAL4"/>
    <property type="match status" value="1"/>
</dbReference>
<evidence type="ECO:0000256" key="1">
    <source>
        <dbReference type="ARBA" id="ARBA00023242"/>
    </source>
</evidence>
<dbReference type="PANTHER" id="PTHR38111:SF9">
    <property type="entry name" value="ZN(2)-C6 FUNGAL-TYPE DOMAIN-CONTAINING PROTEIN"/>
    <property type="match status" value="1"/>
</dbReference>
<evidence type="ECO:0000313" key="5">
    <source>
        <dbReference type="Proteomes" id="UP001303115"/>
    </source>
</evidence>
<dbReference type="Pfam" id="PF00172">
    <property type="entry name" value="Zn_clus"/>
    <property type="match status" value="1"/>
</dbReference>
<organism evidence="4 5">
    <name type="scientific">Parachaetomium inaequale</name>
    <dbReference type="NCBI Taxonomy" id="2588326"/>
    <lineage>
        <taxon>Eukaryota</taxon>
        <taxon>Fungi</taxon>
        <taxon>Dikarya</taxon>
        <taxon>Ascomycota</taxon>
        <taxon>Pezizomycotina</taxon>
        <taxon>Sordariomycetes</taxon>
        <taxon>Sordariomycetidae</taxon>
        <taxon>Sordariales</taxon>
        <taxon>Chaetomiaceae</taxon>
        <taxon>Parachaetomium</taxon>
    </lineage>
</organism>
<dbReference type="Gene3D" id="4.10.240.10">
    <property type="entry name" value="Zn(2)-C6 fungal-type DNA-binding domain"/>
    <property type="match status" value="1"/>
</dbReference>
<protein>
    <recommendedName>
        <fullName evidence="3">Zn(2)-C6 fungal-type domain-containing protein</fullName>
    </recommendedName>
</protein>
<name>A0AAN6PLW9_9PEZI</name>
<proteinExistence type="predicted"/>
<dbReference type="GO" id="GO:0000981">
    <property type="term" value="F:DNA-binding transcription factor activity, RNA polymerase II-specific"/>
    <property type="evidence" value="ECO:0007669"/>
    <property type="project" value="InterPro"/>
</dbReference>
<dbReference type="CDD" id="cd00067">
    <property type="entry name" value="GAL4"/>
    <property type="match status" value="1"/>
</dbReference>
<keyword evidence="5" id="KW-1185">Reference proteome</keyword>
<feature type="region of interest" description="Disordered" evidence="2">
    <location>
        <begin position="56"/>
        <end position="124"/>
    </location>
</feature>
<evidence type="ECO:0000259" key="3">
    <source>
        <dbReference type="PROSITE" id="PS50048"/>
    </source>
</evidence>
<sequence>MVGVPGKYKGCETCRLRRVKCDNQRPHCRKCLDGGRACAGYERETVFIIGTLEDQGRCSSHPPRVVKSGGGSSSRSSSSNNGGSGSKKKAAAAAGSGVGGRGRGRGRGATPTPTSRRGVEDGGGEIVFVPEGAEAKPAWDDLVEVVYQGTGYRLQVAGLRTDLNGVVRGDHLAWDGDGGGVVSVPGYRAMDVQPGMVGEEDFWLAAQCLVHVAAPGEGLEGAEGVCLFLYEHNNCSYFSNQPHWKDPSAQTNAVRRLGPEYFRSFPAHHFFVRVYRPNAIMTALLNRTPTFLAEPQWLSTPFEAHPKSPLDRLLDILAVLPSLLARADRVLGQEHTLTRRLMAQDLMNNCLDLEVEMARWYTALQQNPSTSGGGGGGQPQPLFWLSDPSSTAATGEQPSFPNPLTFQTTHAALALSYYWTALVLFYPALWRLYFAAVIEPVTVFDTAATSSFTPHGGDLPVPTRLQTLDPMRYSLPKVREAAVDACRALDFLVIGAVDGSGGSSGWVQPDLLWHSLFVVSRFYGELGGEMMQAAAGIGGLMGPGGGGIELLWCERFRERLVERGREMREVVLGRRWVDVASF</sequence>
<gene>
    <name evidence="4" type="ORF">C8A01DRAFT_35072</name>
</gene>
<dbReference type="Proteomes" id="UP001303115">
    <property type="component" value="Unassembled WGS sequence"/>
</dbReference>
<dbReference type="AlphaFoldDB" id="A0AAN6PLW9"/>
<dbReference type="SUPFAM" id="SSF57701">
    <property type="entry name" value="Zn2/Cys6 DNA-binding domain"/>
    <property type="match status" value="1"/>
</dbReference>